<protein>
    <submittedName>
        <fullName evidence="2">Chemosensory protein</fullName>
    </submittedName>
</protein>
<evidence type="ECO:0000313" key="2">
    <source>
        <dbReference type="EMBL" id="QKK82652.1"/>
    </source>
</evidence>
<dbReference type="PANTHER" id="PTHR11257:SF12">
    <property type="entry name" value="EJACULATORY BULB-SPECIFIC PROTEIN 3-RELATED"/>
    <property type="match status" value="1"/>
</dbReference>
<proteinExistence type="evidence at transcript level"/>
<dbReference type="Pfam" id="PF03392">
    <property type="entry name" value="OS-D"/>
    <property type="match status" value="1"/>
</dbReference>
<keyword evidence="1" id="KW-0732">Signal</keyword>
<organism evidence="2">
    <name type="scientific">Histia rhodope</name>
    <dbReference type="NCBI Taxonomy" id="1453155"/>
    <lineage>
        <taxon>Eukaryota</taxon>
        <taxon>Metazoa</taxon>
        <taxon>Ecdysozoa</taxon>
        <taxon>Arthropoda</taxon>
        <taxon>Hexapoda</taxon>
        <taxon>Insecta</taxon>
        <taxon>Pterygota</taxon>
        <taxon>Neoptera</taxon>
        <taxon>Endopterygota</taxon>
        <taxon>Lepidoptera</taxon>
        <taxon>Glossata</taxon>
        <taxon>Ditrysia</taxon>
        <taxon>Zygaenoidea</taxon>
        <taxon>Zygaenidae</taxon>
        <taxon>Chalcosiinae</taxon>
        <taxon>Histia</taxon>
    </lineage>
</organism>
<dbReference type="AlphaFoldDB" id="A0A6M9BQC7"/>
<dbReference type="EMBL" id="MK887148">
    <property type="protein sequence ID" value="QKK82652.1"/>
    <property type="molecule type" value="mRNA"/>
</dbReference>
<dbReference type="InterPro" id="IPR036682">
    <property type="entry name" value="OS_D_A10/PebIII_sf"/>
</dbReference>
<dbReference type="SUPFAM" id="SSF100910">
    <property type="entry name" value="Chemosensory protein Csp2"/>
    <property type="match status" value="1"/>
</dbReference>
<dbReference type="PANTHER" id="PTHR11257">
    <property type="entry name" value="CHEMOSENSORY PROTEIN-RELATED"/>
    <property type="match status" value="1"/>
</dbReference>
<feature type="signal peptide" evidence="1">
    <location>
        <begin position="1"/>
        <end position="16"/>
    </location>
</feature>
<accession>A0A6M9BQC7</accession>
<dbReference type="Gene3D" id="1.10.2080.10">
    <property type="entry name" value="Insect odorant-binding protein A10/Ejaculatory bulb-specific protein 3"/>
    <property type="match status" value="1"/>
</dbReference>
<sequence length="120" mass="13355">MKTILVLFALLGSTIAQTYTPTNDDFNIEALLSDIDALKGFINCFLDKGNCDAIAADFKNELQEAINDGCSKCTPAQKHIFKRFLEGGNEKLPSYIQEFKNKYDPDGSHFSKLEKALENA</sequence>
<reference evidence="2" key="1">
    <citation type="submission" date="2019-05" db="EMBL/GenBank/DDBJ databases">
        <authorList>
            <person name="Yang H."/>
        </authorList>
    </citation>
    <scope>NUCLEOTIDE SEQUENCE</scope>
</reference>
<name>A0A6M9BQC7_9NEOP</name>
<evidence type="ECO:0000256" key="1">
    <source>
        <dbReference type="SAM" id="SignalP"/>
    </source>
</evidence>
<feature type="chain" id="PRO_5026824148" evidence="1">
    <location>
        <begin position="17"/>
        <end position="120"/>
    </location>
</feature>
<gene>
    <name evidence="2" type="primary">CSP8</name>
</gene>
<dbReference type="InterPro" id="IPR005055">
    <property type="entry name" value="A10/PebIII"/>
</dbReference>